<keyword evidence="1" id="KW-1133">Transmembrane helix</keyword>
<dbReference type="Proteomes" id="UP001597510">
    <property type="component" value="Unassembled WGS sequence"/>
</dbReference>
<gene>
    <name evidence="2" type="ORF">ACFSR2_23565</name>
</gene>
<comment type="caution">
    <text evidence="2">The sequence shown here is derived from an EMBL/GenBank/DDBJ whole genome shotgun (WGS) entry which is preliminary data.</text>
</comment>
<dbReference type="EMBL" id="JBHULC010000039">
    <property type="protein sequence ID" value="MFD2523899.1"/>
    <property type="molecule type" value="Genomic_DNA"/>
</dbReference>
<protein>
    <submittedName>
        <fullName evidence="2">Lmo0937 family membrane protein</fullName>
    </submittedName>
</protein>
<reference evidence="3" key="1">
    <citation type="journal article" date="2019" name="Int. J. Syst. Evol. Microbiol.">
        <title>The Global Catalogue of Microorganisms (GCM) 10K type strain sequencing project: providing services to taxonomists for standard genome sequencing and annotation.</title>
        <authorList>
            <consortium name="The Broad Institute Genomics Platform"/>
            <consortium name="The Broad Institute Genome Sequencing Center for Infectious Disease"/>
            <person name="Wu L."/>
            <person name="Ma J."/>
        </authorList>
    </citation>
    <scope>NUCLEOTIDE SEQUENCE [LARGE SCALE GENOMIC DNA]</scope>
    <source>
        <strain evidence="3">KCTC 52344</strain>
    </source>
</reference>
<evidence type="ECO:0000313" key="3">
    <source>
        <dbReference type="Proteomes" id="UP001597510"/>
    </source>
</evidence>
<keyword evidence="3" id="KW-1185">Reference proteome</keyword>
<dbReference type="Pfam" id="PF18919">
    <property type="entry name" value="DUF5670"/>
    <property type="match status" value="1"/>
</dbReference>
<feature type="transmembrane region" description="Helical" evidence="1">
    <location>
        <begin position="27"/>
        <end position="44"/>
    </location>
</feature>
<dbReference type="RefSeq" id="WP_340238863.1">
    <property type="nucleotide sequence ID" value="NZ_JBBEWC010000010.1"/>
</dbReference>
<accession>A0ABW5JE69</accession>
<dbReference type="InterPro" id="IPR043727">
    <property type="entry name" value="Lmo0937-like"/>
</dbReference>
<keyword evidence="1" id="KW-0812">Transmembrane</keyword>
<evidence type="ECO:0000313" key="2">
    <source>
        <dbReference type="EMBL" id="MFD2523899.1"/>
    </source>
</evidence>
<keyword evidence="1" id="KW-0472">Membrane</keyword>
<sequence length="51" mass="5606">MSKLLYLLAVILIISWAVGLFALGADYIIHALLIMAVIIILKINKGNKVIK</sequence>
<dbReference type="NCBIfam" id="NF033488">
    <property type="entry name" value="lmo0937_fam_TM"/>
    <property type="match status" value="1"/>
</dbReference>
<name>A0ABW5JE69_9BACT</name>
<evidence type="ECO:0000256" key="1">
    <source>
        <dbReference type="SAM" id="Phobius"/>
    </source>
</evidence>
<organism evidence="2 3">
    <name type="scientific">Emticicia soli</name>
    <dbReference type="NCBI Taxonomy" id="2027878"/>
    <lineage>
        <taxon>Bacteria</taxon>
        <taxon>Pseudomonadati</taxon>
        <taxon>Bacteroidota</taxon>
        <taxon>Cytophagia</taxon>
        <taxon>Cytophagales</taxon>
        <taxon>Leadbetterellaceae</taxon>
        <taxon>Emticicia</taxon>
    </lineage>
</organism>
<proteinExistence type="predicted"/>